<dbReference type="InterPro" id="IPR037359">
    <property type="entry name" value="NST/OST"/>
</dbReference>
<comment type="caution">
    <text evidence="4">The sequence shown here is derived from an EMBL/GenBank/DDBJ whole genome shotgun (WGS) entry which is preliminary data.</text>
</comment>
<proteinExistence type="predicted"/>
<evidence type="ECO:0000256" key="1">
    <source>
        <dbReference type="ARBA" id="ARBA00022679"/>
    </source>
</evidence>
<dbReference type="OrthoDB" id="981508at2"/>
<keyword evidence="5" id="KW-1185">Reference proteome</keyword>
<dbReference type="Proteomes" id="UP000606730">
    <property type="component" value="Unassembled WGS sequence"/>
</dbReference>
<keyword evidence="1" id="KW-0808">Transferase</keyword>
<dbReference type="GO" id="GO:0008146">
    <property type="term" value="F:sulfotransferase activity"/>
    <property type="evidence" value="ECO:0007669"/>
    <property type="project" value="InterPro"/>
</dbReference>
<dbReference type="SUPFAM" id="SSF52540">
    <property type="entry name" value="P-loop containing nucleoside triphosphate hydrolases"/>
    <property type="match status" value="1"/>
</dbReference>
<evidence type="ECO:0000259" key="3">
    <source>
        <dbReference type="Pfam" id="PF00685"/>
    </source>
</evidence>
<evidence type="ECO:0000313" key="5">
    <source>
        <dbReference type="Proteomes" id="UP000606730"/>
    </source>
</evidence>
<dbReference type="Pfam" id="PF00685">
    <property type="entry name" value="Sulfotransfer_1"/>
    <property type="match status" value="1"/>
</dbReference>
<dbReference type="PANTHER" id="PTHR10605:SF56">
    <property type="entry name" value="BIFUNCTIONAL HEPARAN SULFATE N-DEACETYLASE_N-SULFOTRANSFERASE"/>
    <property type="match status" value="1"/>
</dbReference>
<dbReference type="InterPro" id="IPR027417">
    <property type="entry name" value="P-loop_NTPase"/>
</dbReference>
<feature type="domain" description="Sulfotransferase" evidence="3">
    <location>
        <begin position="10"/>
        <end position="210"/>
    </location>
</feature>
<dbReference type="InterPro" id="IPR000863">
    <property type="entry name" value="Sulfotransferase_dom"/>
</dbReference>
<reference evidence="4" key="1">
    <citation type="journal article" date="2014" name="Int. J. Syst. Evol. Microbiol.">
        <title>Complete genome sequence of Corynebacterium casei LMG S-19264T (=DSM 44701T), isolated from a smear-ripened cheese.</title>
        <authorList>
            <consortium name="US DOE Joint Genome Institute (JGI-PGF)"/>
            <person name="Walter F."/>
            <person name="Albersmeier A."/>
            <person name="Kalinowski J."/>
            <person name="Ruckert C."/>
        </authorList>
    </citation>
    <scope>NUCLEOTIDE SEQUENCE</scope>
    <source>
        <strain evidence="4">CGMCC 1.16012</strain>
    </source>
</reference>
<reference evidence="4" key="2">
    <citation type="submission" date="2020-09" db="EMBL/GenBank/DDBJ databases">
        <authorList>
            <person name="Sun Q."/>
            <person name="Zhou Y."/>
        </authorList>
    </citation>
    <scope>NUCLEOTIDE SEQUENCE</scope>
    <source>
        <strain evidence="4">CGMCC 1.16012</strain>
    </source>
</reference>
<evidence type="ECO:0000256" key="2">
    <source>
        <dbReference type="ARBA" id="ARBA00023180"/>
    </source>
</evidence>
<dbReference type="RefSeq" id="WP_095597013.1">
    <property type="nucleotide sequence ID" value="NZ_BMKN01000001.1"/>
</dbReference>
<gene>
    <name evidence="4" type="ORF">GCM10011517_00150</name>
</gene>
<keyword evidence="2" id="KW-0325">Glycoprotein</keyword>
<dbReference type="PANTHER" id="PTHR10605">
    <property type="entry name" value="HEPARAN SULFATE SULFOTRANSFERASE"/>
    <property type="match status" value="1"/>
</dbReference>
<evidence type="ECO:0000313" key="4">
    <source>
        <dbReference type="EMBL" id="GGE36361.1"/>
    </source>
</evidence>
<dbReference type="EMBL" id="BMKN01000001">
    <property type="protein sequence ID" value="GGE36361.1"/>
    <property type="molecule type" value="Genomic_DNA"/>
</dbReference>
<name>A0A917A9X0_9RHOB</name>
<organism evidence="4 5">
    <name type="scientific">Actibacterium pelagium</name>
    <dbReference type="NCBI Taxonomy" id="2029103"/>
    <lineage>
        <taxon>Bacteria</taxon>
        <taxon>Pseudomonadati</taxon>
        <taxon>Pseudomonadota</taxon>
        <taxon>Alphaproteobacteria</taxon>
        <taxon>Rhodobacterales</taxon>
        <taxon>Roseobacteraceae</taxon>
        <taxon>Actibacterium</taxon>
    </lineage>
</organism>
<dbReference type="AlphaFoldDB" id="A0A917A9X0"/>
<dbReference type="Gene3D" id="3.40.50.300">
    <property type="entry name" value="P-loop containing nucleotide triphosphate hydrolases"/>
    <property type="match status" value="1"/>
</dbReference>
<sequence length="308" mass="35187">MAFDFKNAAPDFFVIGAAKAGSTAVWSWLRQHPDVFMTDVKEPGFFACDGPNAVPVNGPYDKDHVRSLSTSPSEYKALFQEAGDKVTGDVSPIYLNDVRASFRIAWRRPDARIIILLRDPVDRAYSQYLHHRRDGLEPCETFECALLAERERIQSGWSWGHAYTTAGRYASKVEHYLNLFHPSQILFLDYAQLRSEAEVCWEKICHHINVAPFPMPELDIADPASNLPSLKRYQWIERAVRHPGQIQRWAKSHLPSRLRSQMSSFFVCETSPIQPMHPQTRANLASLFAKDREWLRRNTGLSLSGWAG</sequence>
<accession>A0A917A9X0</accession>
<protein>
    <recommendedName>
        <fullName evidence="3">Sulfotransferase domain-containing protein</fullName>
    </recommendedName>
</protein>